<dbReference type="EMBL" id="OV170234">
    <property type="protein sequence ID" value="CAH0719724.1"/>
    <property type="molecule type" value="Genomic_DNA"/>
</dbReference>
<dbReference type="Proteomes" id="UP000838878">
    <property type="component" value="Chromosome 14"/>
</dbReference>
<proteinExistence type="predicted"/>
<evidence type="ECO:0000313" key="1">
    <source>
        <dbReference type="EMBL" id="CAH0719724.1"/>
    </source>
</evidence>
<gene>
    <name evidence="1" type="ORF">BINO364_LOCUS6027</name>
</gene>
<organism evidence="1 2">
    <name type="scientific">Brenthis ino</name>
    <name type="common">lesser marbled fritillary</name>
    <dbReference type="NCBI Taxonomy" id="405034"/>
    <lineage>
        <taxon>Eukaryota</taxon>
        <taxon>Metazoa</taxon>
        <taxon>Ecdysozoa</taxon>
        <taxon>Arthropoda</taxon>
        <taxon>Hexapoda</taxon>
        <taxon>Insecta</taxon>
        <taxon>Pterygota</taxon>
        <taxon>Neoptera</taxon>
        <taxon>Endopterygota</taxon>
        <taxon>Lepidoptera</taxon>
        <taxon>Glossata</taxon>
        <taxon>Ditrysia</taxon>
        <taxon>Papilionoidea</taxon>
        <taxon>Nymphalidae</taxon>
        <taxon>Heliconiinae</taxon>
        <taxon>Argynnini</taxon>
        <taxon>Brenthis</taxon>
    </lineage>
</organism>
<sequence>MPRTHHAAVCNFSSDAVAKLNTTLLISETLYCITRTTKILQKHNEPMRLVYKVRGESLVYSPQVDWQISPECRPHLFTTHSDFKRREPITMQRGLAGRALRYKRGGMLRLSRRLPASANCLMYYGL</sequence>
<reference evidence="1" key="1">
    <citation type="submission" date="2021-12" db="EMBL/GenBank/DDBJ databases">
        <authorList>
            <person name="Martin H S."/>
        </authorList>
    </citation>
    <scope>NUCLEOTIDE SEQUENCE</scope>
</reference>
<accession>A0A8J9Y5L3</accession>
<dbReference type="AlphaFoldDB" id="A0A8J9Y5L3"/>
<protein>
    <submittedName>
        <fullName evidence="1">Uncharacterized protein</fullName>
    </submittedName>
</protein>
<keyword evidence="2" id="KW-1185">Reference proteome</keyword>
<feature type="non-terminal residue" evidence="1">
    <location>
        <position position="126"/>
    </location>
</feature>
<evidence type="ECO:0000313" key="2">
    <source>
        <dbReference type="Proteomes" id="UP000838878"/>
    </source>
</evidence>
<name>A0A8J9Y5L3_9NEOP</name>